<keyword evidence="2" id="KW-1185">Reference proteome</keyword>
<name>A0AAV2D9H5_9ROSI</name>
<evidence type="ECO:0000313" key="2">
    <source>
        <dbReference type="Proteomes" id="UP001497516"/>
    </source>
</evidence>
<proteinExistence type="predicted"/>
<reference evidence="1 2" key="1">
    <citation type="submission" date="2024-04" db="EMBL/GenBank/DDBJ databases">
        <authorList>
            <person name="Fracassetti M."/>
        </authorList>
    </citation>
    <scope>NUCLEOTIDE SEQUENCE [LARGE SCALE GENOMIC DNA]</scope>
</reference>
<dbReference type="EMBL" id="OZ034815">
    <property type="protein sequence ID" value="CAL1369735.1"/>
    <property type="molecule type" value="Genomic_DNA"/>
</dbReference>
<evidence type="ECO:0000313" key="1">
    <source>
        <dbReference type="EMBL" id="CAL1369735.1"/>
    </source>
</evidence>
<accession>A0AAV2D9H5</accession>
<protein>
    <submittedName>
        <fullName evidence="1">Uncharacterized protein</fullName>
    </submittedName>
</protein>
<organism evidence="1 2">
    <name type="scientific">Linum trigynum</name>
    <dbReference type="NCBI Taxonomy" id="586398"/>
    <lineage>
        <taxon>Eukaryota</taxon>
        <taxon>Viridiplantae</taxon>
        <taxon>Streptophyta</taxon>
        <taxon>Embryophyta</taxon>
        <taxon>Tracheophyta</taxon>
        <taxon>Spermatophyta</taxon>
        <taxon>Magnoliopsida</taxon>
        <taxon>eudicotyledons</taxon>
        <taxon>Gunneridae</taxon>
        <taxon>Pentapetalae</taxon>
        <taxon>rosids</taxon>
        <taxon>fabids</taxon>
        <taxon>Malpighiales</taxon>
        <taxon>Linaceae</taxon>
        <taxon>Linum</taxon>
    </lineage>
</organism>
<dbReference type="Proteomes" id="UP001497516">
    <property type="component" value="Chromosome 2"/>
</dbReference>
<dbReference type="AlphaFoldDB" id="A0AAV2D9H5"/>
<sequence length="121" mass="13385">MRILRWESSATAMAVPYQQHGPLERGRRNAYSANSSARMHGYIADSDSEDVAAAIREDGLEANEEGEDDPVCPTIKFSAAEERRYCRELRSALVVKVFGRLSSYTLVSCTLNAIWAKAGTI</sequence>
<gene>
    <name evidence="1" type="ORF">LTRI10_LOCUS12189</name>
</gene>